<protein>
    <submittedName>
        <fullName evidence="7">Transcriptional regulator</fullName>
    </submittedName>
</protein>
<dbReference type="Gene3D" id="1.10.10.10">
    <property type="entry name" value="Winged helix-like DNA-binding domain superfamily/Winged helix DNA-binding domain"/>
    <property type="match status" value="1"/>
</dbReference>
<dbReference type="PROSITE" id="PS50949">
    <property type="entry name" value="HTH_GNTR"/>
    <property type="match status" value="1"/>
</dbReference>
<name>A0A6J4EBP1_9PSED</name>
<keyword evidence="10" id="KW-1185">Reference proteome</keyword>
<dbReference type="AlphaFoldDB" id="A0A6J4EBP1"/>
<keyword evidence="4" id="KW-0238">DNA-binding</keyword>
<dbReference type="CDD" id="cd07377">
    <property type="entry name" value="WHTH_GntR"/>
    <property type="match status" value="1"/>
</dbReference>
<evidence type="ECO:0000256" key="2">
    <source>
        <dbReference type="ARBA" id="ARBA00022898"/>
    </source>
</evidence>
<dbReference type="PANTHER" id="PTHR46577:SF1">
    <property type="entry name" value="HTH-TYPE TRANSCRIPTIONAL REGULATORY PROTEIN GABR"/>
    <property type="match status" value="1"/>
</dbReference>
<dbReference type="SMART" id="SM00345">
    <property type="entry name" value="HTH_GNTR"/>
    <property type="match status" value="1"/>
</dbReference>
<evidence type="ECO:0000313" key="9">
    <source>
        <dbReference type="Proteomes" id="UP000509383"/>
    </source>
</evidence>
<evidence type="ECO:0000256" key="3">
    <source>
        <dbReference type="ARBA" id="ARBA00023015"/>
    </source>
</evidence>
<evidence type="ECO:0000313" key="10">
    <source>
        <dbReference type="Proteomes" id="UP001054892"/>
    </source>
</evidence>
<dbReference type="InterPro" id="IPR015424">
    <property type="entry name" value="PyrdxlP-dep_Trfase"/>
</dbReference>
<comment type="similarity">
    <text evidence="1">In the C-terminal section; belongs to the class-I pyridoxal-phosphate-dependent aminotransferase family.</text>
</comment>
<dbReference type="RefSeq" id="WP_173178032.1">
    <property type="nucleotide sequence ID" value="NZ_AP023189.1"/>
</dbReference>
<evidence type="ECO:0000313" key="7">
    <source>
        <dbReference type="EMBL" id="BCG25891.1"/>
    </source>
</evidence>
<dbReference type="InterPro" id="IPR004839">
    <property type="entry name" value="Aminotransferase_I/II_large"/>
</dbReference>
<dbReference type="Pfam" id="PF00392">
    <property type="entry name" value="GntR"/>
    <property type="match status" value="1"/>
</dbReference>
<dbReference type="SUPFAM" id="SSF46785">
    <property type="entry name" value="Winged helix' DNA-binding domain"/>
    <property type="match status" value="1"/>
</dbReference>
<dbReference type="Gene3D" id="3.90.1150.10">
    <property type="entry name" value="Aspartate Aminotransferase, domain 1"/>
    <property type="match status" value="1"/>
</dbReference>
<dbReference type="InterPro" id="IPR015421">
    <property type="entry name" value="PyrdxlP-dep_Trfase_major"/>
</dbReference>
<dbReference type="PANTHER" id="PTHR46577">
    <property type="entry name" value="HTH-TYPE TRANSCRIPTIONAL REGULATORY PROTEIN GABR"/>
    <property type="match status" value="1"/>
</dbReference>
<dbReference type="KEGG" id="ptw:TUM18999_40820"/>
<evidence type="ECO:0000313" key="8">
    <source>
        <dbReference type="EMBL" id="GJN55606.1"/>
    </source>
</evidence>
<dbReference type="Gene3D" id="3.40.640.10">
    <property type="entry name" value="Type I PLP-dependent aspartate aminotransferase-like (Major domain)"/>
    <property type="match status" value="1"/>
</dbReference>
<organism evidence="7 9">
    <name type="scientific">Pseudomonas tohonis</name>
    <dbReference type="NCBI Taxonomy" id="2725477"/>
    <lineage>
        <taxon>Bacteria</taxon>
        <taxon>Pseudomonadati</taxon>
        <taxon>Pseudomonadota</taxon>
        <taxon>Gammaproteobacteria</taxon>
        <taxon>Pseudomonadales</taxon>
        <taxon>Pseudomonadaceae</taxon>
        <taxon>Pseudomonas</taxon>
    </lineage>
</organism>
<keyword evidence="5" id="KW-0804">Transcription</keyword>
<dbReference type="InterPro" id="IPR036388">
    <property type="entry name" value="WH-like_DNA-bd_sf"/>
</dbReference>
<proteinExistence type="inferred from homology"/>
<dbReference type="GO" id="GO:0003677">
    <property type="term" value="F:DNA binding"/>
    <property type="evidence" value="ECO:0007669"/>
    <property type="project" value="UniProtKB-KW"/>
</dbReference>
<dbReference type="Proteomes" id="UP000509383">
    <property type="component" value="Chromosome"/>
</dbReference>
<dbReference type="CDD" id="cd00609">
    <property type="entry name" value="AAT_like"/>
    <property type="match status" value="1"/>
</dbReference>
<dbReference type="InterPro" id="IPR051446">
    <property type="entry name" value="HTH_trans_reg/aminotransferase"/>
</dbReference>
<dbReference type="InterPro" id="IPR000524">
    <property type="entry name" value="Tscrpt_reg_HTH_GntR"/>
</dbReference>
<evidence type="ECO:0000256" key="1">
    <source>
        <dbReference type="ARBA" id="ARBA00005384"/>
    </source>
</evidence>
<dbReference type="EMBL" id="BQKM01000019">
    <property type="protein sequence ID" value="GJN55606.1"/>
    <property type="molecule type" value="Genomic_DNA"/>
</dbReference>
<keyword evidence="3" id="KW-0805">Transcription regulation</keyword>
<gene>
    <name evidence="7" type="ORF">TUM18999_40820</name>
    <name evidence="8" type="ORF">TUM20286_53580</name>
</gene>
<keyword evidence="2" id="KW-0663">Pyridoxal phosphate</keyword>
<dbReference type="InterPro" id="IPR015422">
    <property type="entry name" value="PyrdxlP-dep_Trfase_small"/>
</dbReference>
<dbReference type="GO" id="GO:0030170">
    <property type="term" value="F:pyridoxal phosphate binding"/>
    <property type="evidence" value="ECO:0007669"/>
    <property type="project" value="InterPro"/>
</dbReference>
<evidence type="ECO:0000259" key="6">
    <source>
        <dbReference type="PROSITE" id="PS50949"/>
    </source>
</evidence>
<dbReference type="InterPro" id="IPR036390">
    <property type="entry name" value="WH_DNA-bd_sf"/>
</dbReference>
<dbReference type="SUPFAM" id="SSF53383">
    <property type="entry name" value="PLP-dependent transferases"/>
    <property type="match status" value="1"/>
</dbReference>
<evidence type="ECO:0000256" key="4">
    <source>
        <dbReference type="ARBA" id="ARBA00023125"/>
    </source>
</evidence>
<dbReference type="Pfam" id="PF00155">
    <property type="entry name" value="Aminotran_1_2"/>
    <property type="match status" value="1"/>
</dbReference>
<dbReference type="EMBL" id="AP023189">
    <property type="protein sequence ID" value="BCG25891.1"/>
    <property type="molecule type" value="Genomic_DNA"/>
</dbReference>
<reference evidence="7 9" key="1">
    <citation type="submission" date="2020-05" db="EMBL/GenBank/DDBJ databases">
        <title>Characterization of novel class B3 metallo-beta-lactamase from novel Pseudomonas species.</title>
        <authorList>
            <person name="Yamada K."/>
            <person name="Aoki K."/>
            <person name="Ishii Y."/>
        </authorList>
    </citation>
    <scope>NUCLEOTIDE SEQUENCE [LARGE SCALE GENOMIC DNA]</scope>
    <source>
        <strain evidence="7 9">TUM18999</strain>
        <strain evidence="8 10">TUM20286</strain>
    </source>
</reference>
<dbReference type="GO" id="GO:0003700">
    <property type="term" value="F:DNA-binding transcription factor activity"/>
    <property type="evidence" value="ECO:0007669"/>
    <property type="project" value="InterPro"/>
</dbReference>
<dbReference type="Proteomes" id="UP001054892">
    <property type="component" value="Unassembled WGS sequence"/>
</dbReference>
<sequence>MAVKPIIDTVSILKSALDSGQGAKYKRLAGAMEIRILEGTLEGGAKLPPHRNLADRLGVTIGTVSRAYAELERMGLVIARVGDGTFVRRRGLERKRDEGFRNFIEEAPELYDMSRNMHIPGHETAFLAQSLLDLANDPQTLQDLTRYTPDTGLPRYRQVGANWLAHGDFLPQADQVLCVNGGQHGLLCTLMGLLRAGDILVTEQLTYPGLITLARMLGIKLLGADMDEEGLVPSSLDEICRNNRVTALYCTPTIQNPTTGVLSHQRRDAIARLCREHNLLIIEDEAHAVLVEDRPPPLSHYAPERTILISSLSKAVAAGLRVGYLHAPTALVSRIAAALRATCWMATPLALELSTLWIENGTAQKLLSQQINEIGRRKALVERLLDGLNYRTHPQSPHFWIEVPEAWRAADIEADLKLKNYLITAAEAFAVGRATVPQFVRASVSNASSNDQLLYEGFLTLASTLREEANRFGL</sequence>
<evidence type="ECO:0000256" key="5">
    <source>
        <dbReference type="ARBA" id="ARBA00023163"/>
    </source>
</evidence>
<accession>A0A6J4EBP1</accession>
<feature type="domain" description="HTH gntR-type" evidence="6">
    <location>
        <begin position="22"/>
        <end position="90"/>
    </location>
</feature>